<evidence type="ECO:0008006" key="4">
    <source>
        <dbReference type="Google" id="ProtNLM"/>
    </source>
</evidence>
<evidence type="ECO:0000313" key="3">
    <source>
        <dbReference type="Proteomes" id="UP000737402"/>
    </source>
</evidence>
<accession>A0ABS2NUU2</accession>
<feature type="transmembrane region" description="Helical" evidence="1">
    <location>
        <begin position="31"/>
        <end position="48"/>
    </location>
</feature>
<dbReference type="Proteomes" id="UP000737402">
    <property type="component" value="Unassembled WGS sequence"/>
</dbReference>
<dbReference type="EMBL" id="JAFBED010000001">
    <property type="protein sequence ID" value="MBM7618423.1"/>
    <property type="molecule type" value="Genomic_DNA"/>
</dbReference>
<dbReference type="Pfam" id="PF17248">
    <property type="entry name" value="DUF5317"/>
    <property type="match status" value="1"/>
</dbReference>
<dbReference type="InterPro" id="IPR035168">
    <property type="entry name" value="DUF5317"/>
</dbReference>
<keyword evidence="1" id="KW-0472">Membrane</keyword>
<feature type="transmembrane region" description="Helical" evidence="1">
    <location>
        <begin position="156"/>
        <end position="177"/>
    </location>
</feature>
<feature type="transmembrane region" description="Helical" evidence="1">
    <location>
        <begin position="54"/>
        <end position="74"/>
    </location>
</feature>
<dbReference type="RefSeq" id="WP_204412696.1">
    <property type="nucleotide sequence ID" value="NZ_JAFBED010000001.1"/>
</dbReference>
<evidence type="ECO:0000256" key="1">
    <source>
        <dbReference type="SAM" id="Phobius"/>
    </source>
</evidence>
<gene>
    <name evidence="2" type="ORF">JOC95_000265</name>
</gene>
<feature type="transmembrane region" description="Helical" evidence="1">
    <location>
        <begin position="81"/>
        <end position="98"/>
    </location>
</feature>
<feature type="transmembrane region" description="Helical" evidence="1">
    <location>
        <begin position="6"/>
        <end position="24"/>
    </location>
</feature>
<sequence length="192" mass="21525">MVYDGIIIALLVGLFRGGNFKGLADMKIKQAWVFPVLLMIQIVIYILQNKIPILGFYSNTIFILVYLVGMYFLWLNRHHPGFVVIFIGVFLNFLVMALNGGRMPVSIEASAVLDPYFVEALKNGLYGKHAAITESTRLAFLGDIIPLSAPYPREQIISIGDVIMNIGVFFFIQYLMIGKIEKNSTPQVTTTN</sequence>
<keyword evidence="1" id="KW-0812">Transmembrane</keyword>
<proteinExistence type="predicted"/>
<keyword evidence="3" id="KW-1185">Reference proteome</keyword>
<name>A0ABS2NUU2_9BACI</name>
<keyword evidence="1" id="KW-1133">Transmembrane helix</keyword>
<reference evidence="2 3" key="1">
    <citation type="submission" date="2021-01" db="EMBL/GenBank/DDBJ databases">
        <title>Genomic Encyclopedia of Type Strains, Phase IV (KMG-IV): sequencing the most valuable type-strain genomes for metagenomic binning, comparative biology and taxonomic classification.</title>
        <authorList>
            <person name="Goeker M."/>
        </authorList>
    </citation>
    <scope>NUCLEOTIDE SEQUENCE [LARGE SCALE GENOMIC DNA]</scope>
    <source>
        <strain evidence="2 3">DSM 25879</strain>
    </source>
</reference>
<comment type="caution">
    <text evidence="2">The sequence shown here is derived from an EMBL/GenBank/DDBJ whole genome shotgun (WGS) entry which is preliminary data.</text>
</comment>
<protein>
    <recommendedName>
        <fullName evidence="4">DUF5317 domain-containing protein</fullName>
    </recommendedName>
</protein>
<evidence type="ECO:0000313" key="2">
    <source>
        <dbReference type="EMBL" id="MBM7618423.1"/>
    </source>
</evidence>
<organism evidence="2 3">
    <name type="scientific">Sutcliffiella tianshenii</name>
    <dbReference type="NCBI Taxonomy" id="1463404"/>
    <lineage>
        <taxon>Bacteria</taxon>
        <taxon>Bacillati</taxon>
        <taxon>Bacillota</taxon>
        <taxon>Bacilli</taxon>
        <taxon>Bacillales</taxon>
        <taxon>Bacillaceae</taxon>
        <taxon>Sutcliffiella</taxon>
    </lineage>
</organism>